<feature type="domain" description="Transcription factor IIIC 90kDa subunit N-terminal" evidence="1">
    <location>
        <begin position="23"/>
        <end position="427"/>
    </location>
</feature>
<dbReference type="GO" id="GO:0006384">
    <property type="term" value="P:transcription initiation at RNA polymerase III promoter"/>
    <property type="evidence" value="ECO:0007669"/>
    <property type="project" value="InterPro"/>
</dbReference>
<dbReference type="PANTHER" id="PTHR15496">
    <property type="entry name" value="GENERAL TRANSCRIPTION FACTOR 3C POLYPEPTIDE 4 FAMILY"/>
    <property type="match status" value="1"/>
</dbReference>
<name>A0A1B6EF55_9HEMI</name>
<dbReference type="Pfam" id="PF12660">
    <property type="entry name" value="zf-TFIIIC"/>
    <property type="match status" value="1"/>
</dbReference>
<dbReference type="Pfam" id="PF12657">
    <property type="entry name" value="TFIIIC_delta"/>
    <property type="match status" value="1"/>
</dbReference>
<dbReference type="Gene3D" id="2.130.10.10">
    <property type="entry name" value="YVTN repeat-like/Quinoprotein amine dehydrogenase"/>
    <property type="match status" value="1"/>
</dbReference>
<dbReference type="InterPro" id="IPR036322">
    <property type="entry name" value="WD40_repeat_dom_sf"/>
</dbReference>
<dbReference type="InterPro" id="IPR044230">
    <property type="entry name" value="GTF3C4"/>
</dbReference>
<sequence>MRVIEVQSYSVSNLVNNAFASSWSDDNKMAVIHDKGVHILALTPNPHSVLASLSCSRYSIKTDSSFPCSDLGIDLKKLIWNLDKDDVYKLLLDTSLSPILPKTEPINPNVKQVAWSPIIHLKDQECLLSVLTDMGSLIIYRLMNMTWVNLTSISELWIDHCKKKWSSIDTLSLKEEMAELERRGSHAKITAMCWSCCVYNNSVLFFTATKAGEISFWRIGRALKIIKTNLLHSIQSDLQMIVKVHWFSIAENAGFLLVASLEGLLKCYTIQCGTNTSDFKIKDTYSIWSERDRLKVSYMDVWKCETGELLVFVKEAFVLVFLLESTGKPVCHAVHRCSDIKISSISRVNDNSILMTTCSGRVCILYINLIKNKLQLTSQQVDNNFNLSHMACYGASLSRNKVICGIVLSANQAFDHLILRDPSQIILGTLPEIVKPLSFLQTSNESLCTMWDFLEVLRVQTIQKTFVPEIESKRAVLDTLSVGKLTLLLWMISFKLAAEEDELKLSRLKNLRNEVEILVLSCHFFKRTAILLSLENTLTLFQLQSLGLIKKWLQNLSNLDAEYSSTLTTASSLLEQVQGIQNIPSIELCSICNSEIPLLNDHYYSLCVNGHKIPRCSLSLIQCNEVPYFICGQCGVLAHSLSVEECGKICVFCNGILKVDEEVVRLSNDEEFKT</sequence>
<dbReference type="PANTHER" id="PTHR15496:SF2">
    <property type="entry name" value="GENERAL TRANSCRIPTION FACTOR 3C POLYPEPTIDE 4"/>
    <property type="match status" value="1"/>
</dbReference>
<dbReference type="SUPFAM" id="SSF50978">
    <property type="entry name" value="WD40 repeat-like"/>
    <property type="match status" value="1"/>
</dbReference>
<evidence type="ECO:0000313" key="4">
    <source>
        <dbReference type="EMBL" id="JAS36540.1"/>
    </source>
</evidence>
<accession>A0A1B6EF55</accession>
<dbReference type="EMBL" id="GEDC01000758">
    <property type="protein sequence ID" value="JAS36540.1"/>
    <property type="molecule type" value="Transcribed_RNA"/>
</dbReference>
<gene>
    <name evidence="3" type="ORF">g.14854</name>
    <name evidence="4" type="ORF">g.14858</name>
</gene>
<dbReference type="GO" id="GO:0000127">
    <property type="term" value="C:transcription factor TFIIIC complex"/>
    <property type="evidence" value="ECO:0007669"/>
    <property type="project" value="InterPro"/>
</dbReference>
<evidence type="ECO:0000259" key="1">
    <source>
        <dbReference type="Pfam" id="PF12657"/>
    </source>
</evidence>
<evidence type="ECO:0000259" key="2">
    <source>
        <dbReference type="Pfam" id="PF12660"/>
    </source>
</evidence>
<dbReference type="InterPro" id="IPR015943">
    <property type="entry name" value="WD40/YVTN_repeat-like_dom_sf"/>
</dbReference>
<feature type="domain" description="Transcription factor IIIC putative zinc-finger" evidence="2">
    <location>
        <begin position="586"/>
        <end position="636"/>
    </location>
</feature>
<dbReference type="InterPro" id="IPR024764">
    <property type="entry name" value="TFIIIC_Znf"/>
</dbReference>
<organism evidence="4">
    <name type="scientific">Clastoptera arizonana</name>
    <name type="common">Arizona spittle bug</name>
    <dbReference type="NCBI Taxonomy" id="38151"/>
    <lineage>
        <taxon>Eukaryota</taxon>
        <taxon>Metazoa</taxon>
        <taxon>Ecdysozoa</taxon>
        <taxon>Arthropoda</taxon>
        <taxon>Hexapoda</taxon>
        <taxon>Insecta</taxon>
        <taxon>Pterygota</taxon>
        <taxon>Neoptera</taxon>
        <taxon>Paraneoptera</taxon>
        <taxon>Hemiptera</taxon>
        <taxon>Auchenorrhyncha</taxon>
        <taxon>Cercopoidea</taxon>
        <taxon>Clastopteridae</taxon>
        <taxon>Clastoptera</taxon>
    </lineage>
</organism>
<reference evidence="4" key="1">
    <citation type="submission" date="2015-12" db="EMBL/GenBank/DDBJ databases">
        <title>De novo transcriptome assembly of four potential Pierce s Disease insect vectors from Arizona vineyards.</title>
        <authorList>
            <person name="Tassone E.E."/>
        </authorList>
    </citation>
    <scope>NUCLEOTIDE SEQUENCE</scope>
</reference>
<dbReference type="AlphaFoldDB" id="A0A1B6EF55"/>
<proteinExistence type="predicted"/>
<dbReference type="EMBL" id="GEDC01008091">
    <property type="protein sequence ID" value="JAS29207.1"/>
    <property type="molecule type" value="Transcribed_RNA"/>
</dbReference>
<protein>
    <recommendedName>
        <fullName evidence="5">Transcription factor IIIC 90kDa subunit N-terminal domain-containing protein</fullName>
    </recommendedName>
</protein>
<dbReference type="GO" id="GO:0004402">
    <property type="term" value="F:histone acetyltransferase activity"/>
    <property type="evidence" value="ECO:0007669"/>
    <property type="project" value="InterPro"/>
</dbReference>
<evidence type="ECO:0000313" key="3">
    <source>
        <dbReference type="EMBL" id="JAS29207.1"/>
    </source>
</evidence>
<dbReference type="InterPro" id="IPR024761">
    <property type="entry name" value="TFIIIC_delta_N"/>
</dbReference>
<evidence type="ECO:0008006" key="5">
    <source>
        <dbReference type="Google" id="ProtNLM"/>
    </source>
</evidence>